<protein>
    <submittedName>
        <fullName evidence="2">Avirulence (Avh) protein</fullName>
    </submittedName>
</protein>
<reference evidence="3" key="1">
    <citation type="submission" date="2017-03" db="EMBL/GenBank/DDBJ databases">
        <title>Phytopthora megakarya and P. palmivora, two closely related causual agents of cacao black pod achieved similar genome size and gene model numbers by different mechanisms.</title>
        <authorList>
            <person name="Ali S."/>
            <person name="Shao J."/>
            <person name="Larry D.J."/>
            <person name="Kronmiller B."/>
            <person name="Shen D."/>
            <person name="Strem M.D."/>
            <person name="Melnick R.L."/>
            <person name="Guiltinan M.J."/>
            <person name="Tyler B.M."/>
            <person name="Meinhardt L.W."/>
            <person name="Bailey B.A."/>
        </authorList>
    </citation>
    <scope>NUCLEOTIDE SEQUENCE [LARGE SCALE GENOMIC DNA]</scope>
    <source>
        <strain evidence="3">zdho120</strain>
    </source>
</reference>
<comment type="caution">
    <text evidence="2">The sequence shown here is derived from an EMBL/GenBank/DDBJ whole genome shotgun (WGS) entry which is preliminary data.</text>
</comment>
<accession>A0A225UNV4</accession>
<proteinExistence type="predicted"/>
<sequence>MDLSYVVNLLFVAILFIVQIDTSACESKTDVPETRMRRGKFDEERGGLSVPFQEKIKAMFSFSKLTAEKRQEKLQGWLRKEKSADIVFTRLQLDKAEEYFFSKPEFATWIQYTDNLSAKNPKLRLSAILTLTTLHGDDALYKILTNARLSPEWKDLATKLQTEQLQYWVCYSVFREVPPQEQPI</sequence>
<keyword evidence="3" id="KW-1185">Reference proteome</keyword>
<dbReference type="EMBL" id="NBNE01015421">
    <property type="protein sequence ID" value="OWY93799.1"/>
    <property type="molecule type" value="Genomic_DNA"/>
</dbReference>
<dbReference type="Proteomes" id="UP000198211">
    <property type="component" value="Unassembled WGS sequence"/>
</dbReference>
<evidence type="ECO:0000313" key="3">
    <source>
        <dbReference type="Proteomes" id="UP000198211"/>
    </source>
</evidence>
<gene>
    <name evidence="2" type="ORF">PHMEG_00036668</name>
</gene>
<feature type="chain" id="PRO_5012036422" evidence="1">
    <location>
        <begin position="25"/>
        <end position="184"/>
    </location>
</feature>
<dbReference type="AlphaFoldDB" id="A0A225UNV4"/>
<keyword evidence="1" id="KW-0732">Signal</keyword>
<feature type="non-terminal residue" evidence="2">
    <location>
        <position position="184"/>
    </location>
</feature>
<name>A0A225UNV4_9STRA</name>
<evidence type="ECO:0000313" key="2">
    <source>
        <dbReference type="EMBL" id="OWY93799.1"/>
    </source>
</evidence>
<organism evidence="2 3">
    <name type="scientific">Phytophthora megakarya</name>
    <dbReference type="NCBI Taxonomy" id="4795"/>
    <lineage>
        <taxon>Eukaryota</taxon>
        <taxon>Sar</taxon>
        <taxon>Stramenopiles</taxon>
        <taxon>Oomycota</taxon>
        <taxon>Peronosporomycetes</taxon>
        <taxon>Peronosporales</taxon>
        <taxon>Peronosporaceae</taxon>
        <taxon>Phytophthora</taxon>
    </lineage>
</organism>
<dbReference type="OrthoDB" id="128291at2759"/>
<evidence type="ECO:0000256" key="1">
    <source>
        <dbReference type="SAM" id="SignalP"/>
    </source>
</evidence>
<feature type="signal peptide" evidence="1">
    <location>
        <begin position="1"/>
        <end position="24"/>
    </location>
</feature>